<name>A0AAJ7JD65_9HYME</name>
<keyword evidence="1" id="KW-1185">Reference proteome</keyword>
<dbReference type="RefSeq" id="XP_017890680.1">
    <property type="nucleotide sequence ID" value="XM_018035191.2"/>
</dbReference>
<dbReference type="GO" id="GO:0006384">
    <property type="term" value="P:transcription initiation at RNA polymerase III promoter"/>
    <property type="evidence" value="ECO:0007669"/>
    <property type="project" value="InterPro"/>
</dbReference>
<dbReference type="GeneID" id="108631347"/>
<proteinExistence type="predicted"/>
<reference evidence="2" key="1">
    <citation type="submission" date="2025-08" db="UniProtKB">
        <authorList>
            <consortium name="RefSeq"/>
        </authorList>
    </citation>
    <scope>IDENTIFICATION</scope>
    <source>
        <tissue evidence="2">Whole body</tissue>
    </source>
</reference>
<dbReference type="GO" id="GO:0006366">
    <property type="term" value="P:transcription by RNA polymerase II"/>
    <property type="evidence" value="ECO:0007669"/>
    <property type="project" value="InterPro"/>
</dbReference>
<dbReference type="Pfam" id="PF15497">
    <property type="entry name" value="SNAPC5"/>
    <property type="match status" value="1"/>
</dbReference>
<dbReference type="InterPro" id="IPR029138">
    <property type="entry name" value="SNAPC5"/>
</dbReference>
<evidence type="ECO:0000313" key="1">
    <source>
        <dbReference type="Proteomes" id="UP000694925"/>
    </source>
</evidence>
<protein>
    <submittedName>
        <fullName evidence="2">Uncharacterized protein LOC108631347</fullName>
    </submittedName>
</protein>
<accession>A0AAJ7JD65</accession>
<sequence length="107" mass="12153">MARIDDCVLENSNIKTSANELLAFQGELKEEKELIKKMLAKIDARIHELQVEQLHLLGLINKLLKKGESPLHESTSNSQEASIIKTLDLSVPSTYVFQEEMEDEDED</sequence>
<dbReference type="Proteomes" id="UP000694925">
    <property type="component" value="Unplaced"/>
</dbReference>
<evidence type="ECO:0000313" key="2">
    <source>
        <dbReference type="RefSeq" id="XP_017890680.1"/>
    </source>
</evidence>
<dbReference type="GO" id="GO:0005634">
    <property type="term" value="C:nucleus"/>
    <property type="evidence" value="ECO:0007669"/>
    <property type="project" value="InterPro"/>
</dbReference>
<dbReference type="KEGG" id="ccal:108631347"/>
<dbReference type="AlphaFoldDB" id="A0AAJ7JD65"/>
<gene>
    <name evidence="2" type="primary">LOC108631347</name>
</gene>
<organism evidence="1 2">
    <name type="scientific">Ceratina calcarata</name>
    <dbReference type="NCBI Taxonomy" id="156304"/>
    <lineage>
        <taxon>Eukaryota</taxon>
        <taxon>Metazoa</taxon>
        <taxon>Ecdysozoa</taxon>
        <taxon>Arthropoda</taxon>
        <taxon>Hexapoda</taxon>
        <taxon>Insecta</taxon>
        <taxon>Pterygota</taxon>
        <taxon>Neoptera</taxon>
        <taxon>Endopterygota</taxon>
        <taxon>Hymenoptera</taxon>
        <taxon>Apocrita</taxon>
        <taxon>Aculeata</taxon>
        <taxon>Apoidea</taxon>
        <taxon>Anthophila</taxon>
        <taxon>Apidae</taxon>
        <taxon>Ceratina</taxon>
        <taxon>Zadontomerus</taxon>
    </lineage>
</organism>